<evidence type="ECO:0000313" key="2">
    <source>
        <dbReference type="Proteomes" id="UP000469346"/>
    </source>
</evidence>
<dbReference type="EMBL" id="JAAGRR010000118">
    <property type="protein sequence ID" value="NDY43080.1"/>
    <property type="molecule type" value="Genomic_DNA"/>
</dbReference>
<reference evidence="1 2" key="1">
    <citation type="submission" date="2020-02" db="EMBL/GenBank/DDBJ databases">
        <title>Comparative genomics of sulfur disproportionating microorganisms.</title>
        <authorList>
            <person name="Ward L.M."/>
            <person name="Bertran E."/>
            <person name="Johnston D.T."/>
        </authorList>
    </citation>
    <scope>NUCLEOTIDE SEQUENCE [LARGE SCALE GENOMIC DNA]</scope>
    <source>
        <strain evidence="1 2">DSM 100025</strain>
    </source>
</reference>
<name>A0A6N9TRM7_DISTH</name>
<accession>A0A6N9TRM7</accession>
<evidence type="ECO:0000313" key="1">
    <source>
        <dbReference type="EMBL" id="NDY43080.1"/>
    </source>
</evidence>
<dbReference type="Proteomes" id="UP000469346">
    <property type="component" value="Unassembled WGS sequence"/>
</dbReference>
<sequence>MLRHPLAGPPAAVLLVVAFLLLPGCGSLRFASTLRPDPAAAAVQAPGGTRFAVAGLRIRQQAEGAWFTVDKVTGDDVRTRAAALYPGLFGTDFTDLPVTLDVTCRGELHQFGAMVTGFTLGLLPFPYSYEMTCEARVRVPGAEGFLSDESRSFDLTVGFWGGITPLPLLPVPGRSDLPRAVDFFGSSNDVARQRMHRLTVEALAAAAAGAVRKVDGRAAAAEADFRRRRIRRVTVGGTAYWTWLAYVYEEGADRPTAARLYFFRQPPSWRFQLAGEGGAFFRDFFRQGRVQTVEVVEVARRGADGGWRPVTAYLRWVPELTAATVELEAGRPARAVIRRVERPPIEDFIDLPPKAGAAEIRWRNAVLVQAKNQTLPGLLASAGRDELLGLVTRMEQAVLDLTARAQLADERVQQQVVAMGRRADTRKDSELAVLYRQRIAVFQAILAGLKRAVAAR</sequence>
<keyword evidence="2" id="KW-1185">Reference proteome</keyword>
<comment type="caution">
    <text evidence="1">The sequence shown here is derived from an EMBL/GenBank/DDBJ whole genome shotgun (WGS) entry which is preliminary data.</text>
</comment>
<proteinExistence type="predicted"/>
<protein>
    <submittedName>
        <fullName evidence="1">Uncharacterized protein</fullName>
    </submittedName>
</protein>
<dbReference type="RefSeq" id="WP_163299197.1">
    <property type="nucleotide sequence ID" value="NZ_JAAGRR010000118.1"/>
</dbReference>
<organism evidence="1 2">
    <name type="scientific">Dissulfurirhabdus thermomarina</name>
    <dbReference type="NCBI Taxonomy" id="1765737"/>
    <lineage>
        <taxon>Bacteria</taxon>
        <taxon>Deltaproteobacteria</taxon>
        <taxon>Dissulfurirhabdaceae</taxon>
        <taxon>Dissulfurirhabdus</taxon>
    </lineage>
</organism>
<gene>
    <name evidence="1" type="ORF">G3N55_09525</name>
</gene>
<dbReference type="AlphaFoldDB" id="A0A6N9TRM7"/>